<protein>
    <recommendedName>
        <fullName evidence="3">histidine kinase</fullName>
        <ecNumber evidence="3">2.7.13.3</ecNumber>
    </recommendedName>
</protein>
<dbReference type="InterPro" id="IPR003661">
    <property type="entry name" value="HisK_dim/P_dom"/>
</dbReference>
<dbReference type="CDD" id="cd00082">
    <property type="entry name" value="HisKA"/>
    <property type="match status" value="1"/>
</dbReference>
<proteinExistence type="predicted"/>
<keyword evidence="9" id="KW-0902">Two-component regulatory system</keyword>
<comment type="catalytic activity">
    <reaction evidence="1">
        <text>ATP + protein L-histidine = ADP + protein N-phospho-L-histidine.</text>
        <dbReference type="EC" id="2.7.13.3"/>
    </reaction>
</comment>
<evidence type="ECO:0000256" key="3">
    <source>
        <dbReference type="ARBA" id="ARBA00012438"/>
    </source>
</evidence>
<keyword evidence="4" id="KW-0597">Phosphoprotein</keyword>
<dbReference type="PRINTS" id="PR00344">
    <property type="entry name" value="BCTRLSENSOR"/>
</dbReference>
<sequence>MRTSSGINSKLIRVYVLQMLFISVITVLGVFAAALVVEQVMMHKALEREAAHFWARYLVESDHPHHAPDTDNLRGFLAVNGDFSEIPDELQKVKVHKGHPYYGRVEFEGDEPILYVDDREGHRLFLIFDENSVSRLSLYFGVMPLSLALLMIYLSAWFAYRSSQRHLSPMISLAQTMRDFDLSKDDLDSLHLDGYTRVGVDDEVRVLADSLNEFTQRLKLQLQREQEFTRDVSHELRTPLAVIQGSLEMMVRQPLSVPQQRAVKRMNTTSRDMLSLIETLLLLARDSSSGRTKHESLIVNDLVDLLIEQIEVTHNRDQHVTISTEAGDLLAVAAPAQAVGVVLGNLLRNACNYTPDGKVVVVIDKTSVSVRDTGEGIDEQALARVQQPFERGTDQGSGYGLGLDIVRRLCERYRWELSIQSVPGKGTVVRVGFLA</sequence>
<keyword evidence="10 11" id="KW-0472">Membrane</keyword>
<dbReference type="SMART" id="SM00388">
    <property type="entry name" value="HisKA"/>
    <property type="match status" value="1"/>
</dbReference>
<dbReference type="EC" id="2.7.13.3" evidence="3"/>
<evidence type="ECO:0000256" key="7">
    <source>
        <dbReference type="ARBA" id="ARBA00022777"/>
    </source>
</evidence>
<accession>A0A6S6TUQ8</accession>
<dbReference type="AlphaFoldDB" id="A0A6S6TUQ8"/>
<dbReference type="SUPFAM" id="SSF47384">
    <property type="entry name" value="Homodimeric domain of signal transducing histidine kinase"/>
    <property type="match status" value="1"/>
</dbReference>
<evidence type="ECO:0000256" key="4">
    <source>
        <dbReference type="ARBA" id="ARBA00022553"/>
    </source>
</evidence>
<evidence type="ECO:0000313" key="14">
    <source>
        <dbReference type="EMBL" id="CAA6821857.1"/>
    </source>
</evidence>
<dbReference type="Gene3D" id="3.30.565.10">
    <property type="entry name" value="Histidine kinase-like ATPase, C-terminal domain"/>
    <property type="match status" value="1"/>
</dbReference>
<dbReference type="InterPro" id="IPR003660">
    <property type="entry name" value="HAMP_dom"/>
</dbReference>
<feature type="transmembrane region" description="Helical" evidence="11">
    <location>
        <begin position="138"/>
        <end position="160"/>
    </location>
</feature>
<dbReference type="InterPro" id="IPR050428">
    <property type="entry name" value="TCS_sensor_his_kinase"/>
</dbReference>
<feature type="domain" description="Histidine kinase" evidence="12">
    <location>
        <begin position="231"/>
        <end position="435"/>
    </location>
</feature>
<keyword evidence="7" id="KW-0418">Kinase</keyword>
<evidence type="ECO:0000256" key="11">
    <source>
        <dbReference type="SAM" id="Phobius"/>
    </source>
</evidence>
<keyword evidence="8 11" id="KW-1133">Transmembrane helix</keyword>
<dbReference type="Pfam" id="PF02518">
    <property type="entry name" value="HATPase_c"/>
    <property type="match status" value="1"/>
</dbReference>
<dbReference type="PROSITE" id="PS50885">
    <property type="entry name" value="HAMP"/>
    <property type="match status" value="1"/>
</dbReference>
<dbReference type="SUPFAM" id="SSF55874">
    <property type="entry name" value="ATPase domain of HSP90 chaperone/DNA topoisomerase II/histidine kinase"/>
    <property type="match status" value="1"/>
</dbReference>
<dbReference type="Gene3D" id="6.10.340.10">
    <property type="match status" value="1"/>
</dbReference>
<evidence type="ECO:0000256" key="5">
    <source>
        <dbReference type="ARBA" id="ARBA00022679"/>
    </source>
</evidence>
<feature type="domain" description="HAMP" evidence="13">
    <location>
        <begin position="164"/>
        <end position="223"/>
    </location>
</feature>
<name>A0A6S6TUQ8_9GAMM</name>
<dbReference type="Pfam" id="PF00512">
    <property type="entry name" value="HisKA"/>
    <property type="match status" value="1"/>
</dbReference>
<keyword evidence="6 11" id="KW-0812">Transmembrane</keyword>
<evidence type="ECO:0000259" key="13">
    <source>
        <dbReference type="PROSITE" id="PS50885"/>
    </source>
</evidence>
<dbReference type="InterPro" id="IPR036097">
    <property type="entry name" value="HisK_dim/P_sf"/>
</dbReference>
<dbReference type="Gene3D" id="1.10.287.130">
    <property type="match status" value="1"/>
</dbReference>
<evidence type="ECO:0000256" key="1">
    <source>
        <dbReference type="ARBA" id="ARBA00000085"/>
    </source>
</evidence>
<dbReference type="InterPro" id="IPR003594">
    <property type="entry name" value="HATPase_dom"/>
</dbReference>
<evidence type="ECO:0000256" key="9">
    <source>
        <dbReference type="ARBA" id="ARBA00023012"/>
    </source>
</evidence>
<keyword evidence="5" id="KW-0808">Transferase</keyword>
<evidence type="ECO:0000256" key="8">
    <source>
        <dbReference type="ARBA" id="ARBA00022989"/>
    </source>
</evidence>
<gene>
    <name evidence="14" type="ORF">HELGO_WM55107</name>
</gene>
<feature type="transmembrane region" description="Helical" evidence="11">
    <location>
        <begin position="12"/>
        <end position="37"/>
    </location>
</feature>
<dbReference type="SMART" id="SM00387">
    <property type="entry name" value="HATPase_c"/>
    <property type="match status" value="1"/>
</dbReference>
<evidence type="ECO:0000256" key="6">
    <source>
        <dbReference type="ARBA" id="ARBA00022692"/>
    </source>
</evidence>
<organism evidence="14">
    <name type="scientific">uncultured Thiotrichaceae bacterium</name>
    <dbReference type="NCBI Taxonomy" id="298394"/>
    <lineage>
        <taxon>Bacteria</taxon>
        <taxon>Pseudomonadati</taxon>
        <taxon>Pseudomonadota</taxon>
        <taxon>Gammaproteobacteria</taxon>
        <taxon>Thiotrichales</taxon>
        <taxon>Thiotrichaceae</taxon>
        <taxon>environmental samples</taxon>
    </lineage>
</organism>
<evidence type="ECO:0000256" key="2">
    <source>
        <dbReference type="ARBA" id="ARBA00004370"/>
    </source>
</evidence>
<comment type="subcellular location">
    <subcellularLocation>
        <location evidence="2">Membrane</location>
    </subcellularLocation>
</comment>
<dbReference type="PANTHER" id="PTHR45436:SF16">
    <property type="entry name" value="HISTIDINE KINASE"/>
    <property type="match status" value="1"/>
</dbReference>
<dbReference type="GO" id="GO:0000155">
    <property type="term" value="F:phosphorelay sensor kinase activity"/>
    <property type="evidence" value="ECO:0007669"/>
    <property type="project" value="InterPro"/>
</dbReference>
<dbReference type="PROSITE" id="PS50109">
    <property type="entry name" value="HIS_KIN"/>
    <property type="match status" value="1"/>
</dbReference>
<dbReference type="PANTHER" id="PTHR45436">
    <property type="entry name" value="SENSOR HISTIDINE KINASE YKOH"/>
    <property type="match status" value="1"/>
</dbReference>
<dbReference type="EMBL" id="CACVAV010000334">
    <property type="protein sequence ID" value="CAA6821857.1"/>
    <property type="molecule type" value="Genomic_DNA"/>
</dbReference>
<evidence type="ECO:0000256" key="10">
    <source>
        <dbReference type="ARBA" id="ARBA00023136"/>
    </source>
</evidence>
<dbReference type="GO" id="GO:0005886">
    <property type="term" value="C:plasma membrane"/>
    <property type="evidence" value="ECO:0007669"/>
    <property type="project" value="TreeGrafter"/>
</dbReference>
<reference evidence="14" key="1">
    <citation type="submission" date="2020-01" db="EMBL/GenBank/DDBJ databases">
        <authorList>
            <person name="Meier V. D."/>
            <person name="Meier V D."/>
        </authorList>
    </citation>
    <scope>NUCLEOTIDE SEQUENCE</scope>
    <source>
        <strain evidence="14">HLG_WM_MAG_08</strain>
    </source>
</reference>
<dbReference type="InterPro" id="IPR004358">
    <property type="entry name" value="Sig_transdc_His_kin-like_C"/>
</dbReference>
<evidence type="ECO:0000259" key="12">
    <source>
        <dbReference type="PROSITE" id="PS50109"/>
    </source>
</evidence>
<dbReference type="InterPro" id="IPR005467">
    <property type="entry name" value="His_kinase_dom"/>
</dbReference>
<dbReference type="InterPro" id="IPR036890">
    <property type="entry name" value="HATPase_C_sf"/>
</dbReference>